<dbReference type="Proteomes" id="UP000095287">
    <property type="component" value="Unplaced"/>
</dbReference>
<evidence type="ECO:0000313" key="1">
    <source>
        <dbReference type="Proteomes" id="UP000095287"/>
    </source>
</evidence>
<sequence length="80" mass="9360">MVMQIEEFLCEVGPFVVCCSFPLELKVLDQDNTHFRGKKVSTWKWLEEDNAKDVFKNVIFESLKDDNLDFQNGNTFPNVK</sequence>
<protein>
    <submittedName>
        <fullName evidence="2">HECT domain-containing protein</fullName>
    </submittedName>
</protein>
<reference evidence="2" key="1">
    <citation type="submission" date="2016-11" db="UniProtKB">
        <authorList>
            <consortium name="WormBaseParasite"/>
        </authorList>
    </citation>
    <scope>IDENTIFICATION</scope>
</reference>
<keyword evidence="1" id="KW-1185">Reference proteome</keyword>
<accession>A0A1I7Z390</accession>
<dbReference type="WBParaSite" id="L893_g2233.t1">
    <property type="protein sequence ID" value="L893_g2233.t1"/>
    <property type="gene ID" value="L893_g2233"/>
</dbReference>
<organism evidence="1 2">
    <name type="scientific">Steinernema glaseri</name>
    <dbReference type="NCBI Taxonomy" id="37863"/>
    <lineage>
        <taxon>Eukaryota</taxon>
        <taxon>Metazoa</taxon>
        <taxon>Ecdysozoa</taxon>
        <taxon>Nematoda</taxon>
        <taxon>Chromadorea</taxon>
        <taxon>Rhabditida</taxon>
        <taxon>Tylenchina</taxon>
        <taxon>Panagrolaimomorpha</taxon>
        <taxon>Strongyloidoidea</taxon>
        <taxon>Steinernematidae</taxon>
        <taxon>Steinernema</taxon>
    </lineage>
</organism>
<dbReference type="AlphaFoldDB" id="A0A1I7Z390"/>
<name>A0A1I7Z390_9BILA</name>
<proteinExistence type="predicted"/>
<evidence type="ECO:0000313" key="2">
    <source>
        <dbReference type="WBParaSite" id="L893_g2233.t1"/>
    </source>
</evidence>